<feature type="transmembrane region" description="Helical" evidence="5">
    <location>
        <begin position="149"/>
        <end position="169"/>
    </location>
</feature>
<dbReference type="GO" id="GO:0055085">
    <property type="term" value="P:transmembrane transport"/>
    <property type="evidence" value="ECO:0007669"/>
    <property type="project" value="InterPro"/>
</dbReference>
<evidence type="ECO:0000256" key="1">
    <source>
        <dbReference type="ARBA" id="ARBA00004141"/>
    </source>
</evidence>
<evidence type="ECO:0000313" key="7">
    <source>
        <dbReference type="Proteomes" id="UP000504634"/>
    </source>
</evidence>
<feature type="domain" description="STAS" evidence="6">
    <location>
        <begin position="482"/>
        <end position="538"/>
    </location>
</feature>
<feature type="transmembrane region" description="Helical" evidence="5">
    <location>
        <begin position="237"/>
        <end position="255"/>
    </location>
</feature>
<feature type="transmembrane region" description="Helical" evidence="5">
    <location>
        <begin position="374"/>
        <end position="394"/>
    </location>
</feature>
<dbReference type="GO" id="GO:0016020">
    <property type="term" value="C:membrane"/>
    <property type="evidence" value="ECO:0007669"/>
    <property type="project" value="UniProtKB-SubCell"/>
</dbReference>
<feature type="transmembrane region" description="Helical" evidence="5">
    <location>
        <begin position="428"/>
        <end position="458"/>
    </location>
</feature>
<feature type="transmembrane region" description="Helical" evidence="5">
    <location>
        <begin position="125"/>
        <end position="143"/>
    </location>
</feature>
<keyword evidence="7" id="KW-1185">Reference proteome</keyword>
<evidence type="ECO:0000256" key="2">
    <source>
        <dbReference type="ARBA" id="ARBA00022692"/>
    </source>
</evidence>
<organism evidence="7 8">
    <name type="scientific">Drosophila lebanonensis</name>
    <name type="common">Fruit fly</name>
    <name type="synonym">Scaptodrosophila lebanonensis</name>
    <dbReference type="NCBI Taxonomy" id="7225"/>
    <lineage>
        <taxon>Eukaryota</taxon>
        <taxon>Metazoa</taxon>
        <taxon>Ecdysozoa</taxon>
        <taxon>Arthropoda</taxon>
        <taxon>Hexapoda</taxon>
        <taxon>Insecta</taxon>
        <taxon>Pterygota</taxon>
        <taxon>Neoptera</taxon>
        <taxon>Endopterygota</taxon>
        <taxon>Diptera</taxon>
        <taxon>Brachycera</taxon>
        <taxon>Muscomorpha</taxon>
        <taxon>Ephydroidea</taxon>
        <taxon>Drosophilidae</taxon>
        <taxon>Scaptodrosophila</taxon>
    </lineage>
</organism>
<dbReference type="Pfam" id="PF00916">
    <property type="entry name" value="Sulfate_transp"/>
    <property type="match status" value="1"/>
</dbReference>
<keyword evidence="3 5" id="KW-1133">Transmembrane helix</keyword>
<dbReference type="AlphaFoldDB" id="A0A6J2T9F2"/>
<dbReference type="RefSeq" id="XP_030371577.1">
    <property type="nucleotide sequence ID" value="XM_030515717.1"/>
</dbReference>
<dbReference type="GeneID" id="115621889"/>
<feature type="transmembrane region" description="Helical" evidence="5">
    <location>
        <begin position="82"/>
        <end position="104"/>
    </location>
</feature>
<feature type="transmembrane region" description="Helical" evidence="5">
    <location>
        <begin position="399"/>
        <end position="416"/>
    </location>
</feature>
<dbReference type="PROSITE" id="PS50801">
    <property type="entry name" value="STAS"/>
    <property type="match status" value="1"/>
</dbReference>
<dbReference type="InterPro" id="IPR002645">
    <property type="entry name" value="STAS_dom"/>
</dbReference>
<evidence type="ECO:0000259" key="6">
    <source>
        <dbReference type="PROSITE" id="PS50801"/>
    </source>
</evidence>
<evidence type="ECO:0000256" key="4">
    <source>
        <dbReference type="ARBA" id="ARBA00023136"/>
    </source>
</evidence>
<accession>A0A6J2T9F2</accession>
<gene>
    <name evidence="8" type="primary">LOC115621889</name>
</gene>
<dbReference type="InterPro" id="IPR011547">
    <property type="entry name" value="SLC26A/SulP_dom"/>
</dbReference>
<evidence type="ECO:0000313" key="8">
    <source>
        <dbReference type="RefSeq" id="XP_030371577.1"/>
    </source>
</evidence>
<dbReference type="OrthoDB" id="288203at2759"/>
<dbReference type="Proteomes" id="UP000504634">
    <property type="component" value="Unplaced"/>
</dbReference>
<feature type="transmembrane region" description="Helical" evidence="5">
    <location>
        <begin position="200"/>
        <end position="217"/>
    </location>
</feature>
<reference evidence="8" key="1">
    <citation type="submission" date="2025-08" db="UniProtKB">
        <authorList>
            <consortium name="RefSeq"/>
        </authorList>
    </citation>
    <scope>IDENTIFICATION</scope>
    <source>
        <strain evidence="8">11010-0011.00</strain>
        <tissue evidence="8">Whole body</tissue>
    </source>
</reference>
<keyword evidence="2 5" id="KW-0812">Transmembrane</keyword>
<feature type="transmembrane region" description="Helical" evidence="5">
    <location>
        <begin position="300"/>
        <end position="322"/>
    </location>
</feature>
<dbReference type="PANTHER" id="PTHR11814">
    <property type="entry name" value="SULFATE TRANSPORTER"/>
    <property type="match status" value="1"/>
</dbReference>
<protein>
    <submittedName>
        <fullName evidence="8">Sodium-independent sulfate anion transporter</fullName>
    </submittedName>
</protein>
<feature type="transmembrane region" description="Helical" evidence="5">
    <location>
        <begin position="50"/>
        <end position="70"/>
    </location>
</feature>
<comment type="subcellular location">
    <subcellularLocation>
        <location evidence="1">Membrane</location>
        <topology evidence="1">Multi-pass membrane protein</topology>
    </subcellularLocation>
</comment>
<proteinExistence type="predicted"/>
<sequence length="603" mass="65343">MCEIEDALYRERMPDICGSVGTKACICCSTKKAKSYLPIIDWLPKYKAKYLIVDFVAGLTVGLTTIPQAIAYGVVAELPAVYGLYSAFMGCFIYILFGTCKDVTVGPTAIMSLMVQSHVGGSPEYAVLSCFLSGCVILLLGMLNLGLLFRFISVPVVTGFTMAAAITIGSGQINNLFGISSSSNQFMASWINFFGHIHEVRLNDALLGCCTIIFLLLMRKVKDIPCRYRNLVKYISLSRNALVVFVGILLCYLLSRSTGDLPFRVSGNITAGLPPFRPPPFHTTNEDGEYVGFGGMLSRLGASMASIPLLTILESVAVAKAFSKGKIVNASQEMIALGFCNLFSSFVLSMPITGSFTRTAINNASGVRTPLGGAVTGALVLMTLAFLTSTFAYIPKATLAAIIIAAMIFMVEYETIGEIWRAKKRDMVPFLVTLLCSLFWSLEYGMVVGVICNALFILQKSMKPQLQLETQKYNGFALCLGELKGNVDYSAAEYLKISIVNYVTEQAGAITHVVIKGAEISSIDSTVALNLLSLREDLALLQCELICWNWTIAAAGVVCRLHKEGRSIFHFAKTITDLMMAMPLPQTSFDNGGTGDATLTLTL</sequence>
<feature type="transmembrane region" description="Helical" evidence="5">
    <location>
        <begin position="334"/>
        <end position="354"/>
    </location>
</feature>
<name>A0A6J2T9F2_DROLE</name>
<evidence type="ECO:0000256" key="5">
    <source>
        <dbReference type="SAM" id="Phobius"/>
    </source>
</evidence>
<dbReference type="InterPro" id="IPR001902">
    <property type="entry name" value="SLC26A/SulP_fam"/>
</dbReference>
<evidence type="ECO:0000256" key="3">
    <source>
        <dbReference type="ARBA" id="ARBA00022989"/>
    </source>
</evidence>
<keyword evidence="4 5" id="KW-0472">Membrane</keyword>